<reference evidence="4" key="1">
    <citation type="journal article" date="2014" name="Int. J. Syst. Evol. Microbiol.">
        <title>Complete genome sequence of Corynebacterium casei LMG S-19264T (=DSM 44701T), isolated from a smear-ripened cheese.</title>
        <authorList>
            <consortium name="US DOE Joint Genome Institute (JGI-PGF)"/>
            <person name="Walter F."/>
            <person name="Albersmeier A."/>
            <person name="Kalinowski J."/>
            <person name="Ruckert C."/>
        </authorList>
    </citation>
    <scope>NUCLEOTIDE SEQUENCE</scope>
    <source>
        <strain evidence="4">CCM 8606</strain>
    </source>
</reference>
<evidence type="ECO:0000256" key="2">
    <source>
        <dbReference type="SAM" id="MobiDB-lite"/>
    </source>
</evidence>
<feature type="compositionally biased region" description="Polar residues" evidence="2">
    <location>
        <begin position="33"/>
        <end position="42"/>
    </location>
</feature>
<sequence length="712" mass="77908">MGRKSSNSWMVGNNFLPTEREQSADVHDGERVSAQTGTNAGAQTRELEQVHNVEHVNMDNDTHTNTCPPTPVHAQSDSPENMQVVEGAGTGVDVWANMGADASAGLQEVTGAQVHEASLPHTREAASVDPWESFDDGLAHAHPRDTTPIEEEARIPVSVPTSSITDPSTDAESVKHTPVGTGARASEDMQQSTNVDPWSAFSEASVNVDAGNAVPVKAEPCAPVDTRKSTMTDPWTETEVTSVKPVQAQPPTLAHAQNLAPADMQTDTNTNVNANVWSDVDTATDTSTHDTTGAHTHNDTSTDPWAAFDEATENTDISNATLAGTQVSTPVDPWATYDISQTHEPVPVPEATLANAQNATSTDPWEDTQPHNSAPLQERKPALTQPSAGVAPWAAYNEPTEPAAQNPWGENENQPTQTSSNTDTAVWLDELPDDNYQHQPQQANNSKAKTLILRTVAVLAAILLLAGAGTGAYYGIRHYQHQQQQAQAQEAYARAVRAYNKQLKQAEQLIKQANQPQYQSQKNIHEAATVLAKTLKTKPTTTSQLEKQTTLIGERSRKLQNQFDQYQLEQDKKLKQQLDDISAQYTQLTSVPDNDSKKKLEQLIAKWKTTSVKNHETDAEEDYATMSQLLSQLKADIQAEQQRKQEEEQRKQQEEEAQRQQQEAQQQQQYVAPRQQYSTPRYTAPKQQSTPQQQTPAPQPAPSPGNSGVNLG</sequence>
<keyword evidence="5" id="KW-1185">Reference proteome</keyword>
<feature type="transmembrane region" description="Helical" evidence="3">
    <location>
        <begin position="451"/>
        <end position="476"/>
    </location>
</feature>
<feature type="region of interest" description="Disordered" evidence="2">
    <location>
        <begin position="283"/>
        <end position="304"/>
    </location>
</feature>
<organism evidence="4 5">
    <name type="scientific">Galliscardovia ingluviei</name>
    <dbReference type="NCBI Taxonomy" id="1769422"/>
    <lineage>
        <taxon>Bacteria</taxon>
        <taxon>Bacillati</taxon>
        <taxon>Actinomycetota</taxon>
        <taxon>Actinomycetes</taxon>
        <taxon>Bifidobacteriales</taxon>
        <taxon>Bifidobacteriaceae</taxon>
        <taxon>Galliscardovia</taxon>
    </lineage>
</organism>
<dbReference type="RefSeq" id="WP_188355778.1">
    <property type="nucleotide sequence ID" value="NZ_BMDH01000006.1"/>
</dbReference>
<feature type="compositionally biased region" description="Basic and acidic residues" evidence="2">
    <location>
        <begin position="18"/>
        <end position="31"/>
    </location>
</feature>
<comment type="caution">
    <text evidence="4">The sequence shown here is derived from an EMBL/GenBank/DDBJ whole genome shotgun (WGS) entry which is preliminary data.</text>
</comment>
<proteinExistence type="predicted"/>
<keyword evidence="3" id="KW-0812">Transmembrane</keyword>
<keyword evidence="3" id="KW-0472">Membrane</keyword>
<name>A0A8J3F3D1_9BIFI</name>
<dbReference type="Proteomes" id="UP000619536">
    <property type="component" value="Unassembled WGS sequence"/>
</dbReference>
<feature type="compositionally biased region" description="Polar residues" evidence="2">
    <location>
        <begin position="231"/>
        <end position="241"/>
    </location>
</feature>
<feature type="region of interest" description="Disordered" evidence="2">
    <location>
        <begin position="357"/>
        <end position="421"/>
    </location>
</feature>
<keyword evidence="3" id="KW-1133">Transmembrane helix</keyword>
<reference evidence="4" key="2">
    <citation type="submission" date="2020-09" db="EMBL/GenBank/DDBJ databases">
        <authorList>
            <person name="Sun Q."/>
            <person name="Sedlacek I."/>
        </authorList>
    </citation>
    <scope>NUCLEOTIDE SEQUENCE</scope>
    <source>
        <strain evidence="4">CCM 8606</strain>
    </source>
</reference>
<keyword evidence="1" id="KW-0175">Coiled coil</keyword>
<evidence type="ECO:0000256" key="3">
    <source>
        <dbReference type="SAM" id="Phobius"/>
    </source>
</evidence>
<dbReference type="EMBL" id="BMDH01000006">
    <property type="protein sequence ID" value="GGI15486.1"/>
    <property type="molecule type" value="Genomic_DNA"/>
</dbReference>
<feature type="region of interest" description="Disordered" evidence="2">
    <location>
        <begin position="1"/>
        <end position="45"/>
    </location>
</feature>
<feature type="compositionally biased region" description="Low complexity" evidence="2">
    <location>
        <begin position="283"/>
        <end position="295"/>
    </location>
</feature>
<feature type="compositionally biased region" description="Polar residues" evidence="2">
    <location>
        <begin position="411"/>
        <end position="421"/>
    </location>
</feature>
<feature type="region of interest" description="Disordered" evidence="2">
    <location>
        <begin position="160"/>
        <end position="189"/>
    </location>
</feature>
<evidence type="ECO:0000256" key="1">
    <source>
        <dbReference type="SAM" id="Coils"/>
    </source>
</evidence>
<feature type="compositionally biased region" description="Polar residues" evidence="2">
    <location>
        <begin position="160"/>
        <end position="171"/>
    </location>
</feature>
<feature type="compositionally biased region" description="Basic and acidic residues" evidence="2">
    <location>
        <begin position="641"/>
        <end position="658"/>
    </location>
</feature>
<feature type="region of interest" description="Disordered" evidence="2">
    <location>
        <begin position="224"/>
        <end position="250"/>
    </location>
</feature>
<feature type="coiled-coil region" evidence="1">
    <location>
        <begin position="489"/>
        <end position="516"/>
    </location>
</feature>
<gene>
    <name evidence="4" type="ORF">GCM10007377_16140</name>
</gene>
<accession>A0A8J3F3D1</accession>
<protein>
    <submittedName>
        <fullName evidence="4">Uncharacterized protein</fullName>
    </submittedName>
</protein>
<feature type="compositionally biased region" description="Polar residues" evidence="2">
    <location>
        <begin position="1"/>
        <end position="11"/>
    </location>
</feature>
<evidence type="ECO:0000313" key="5">
    <source>
        <dbReference type="Proteomes" id="UP000619536"/>
    </source>
</evidence>
<feature type="compositionally biased region" description="Low complexity" evidence="2">
    <location>
        <begin position="659"/>
        <end position="669"/>
    </location>
</feature>
<feature type="compositionally biased region" description="Low complexity" evidence="2">
    <location>
        <begin position="687"/>
        <end position="696"/>
    </location>
</feature>
<dbReference type="AlphaFoldDB" id="A0A8J3F3D1"/>
<evidence type="ECO:0000313" key="4">
    <source>
        <dbReference type="EMBL" id="GGI15486.1"/>
    </source>
</evidence>
<feature type="region of interest" description="Disordered" evidence="2">
    <location>
        <begin position="637"/>
        <end position="712"/>
    </location>
</feature>